<sequence length="231" mass="26116">MGLFTIFKVLHIVAGFTALLVFWIPIITKKGGKTHVRVGWIYVWAMIVVAVSALYMGTWRIVADPNRTVESAGFAWFLIFISILSSATAWFGIRVLKFKKRSGIHRQPVDLLFSSLLLLSGIGMSIYGSSLHSSLLTWFPWIGVMVGGTQLLYWLRKPDHPMHWWFQHLGGMLGCCIATMTAFTVFGAPRLLGLSKVSLLIWFGPTLFMLPVIIGMSVYYRRKFSRNRANL</sequence>
<comment type="caution">
    <text evidence="2">The sequence shown here is derived from an EMBL/GenBank/DDBJ whole genome shotgun (WGS) entry which is preliminary data.</text>
</comment>
<dbReference type="AlphaFoldDB" id="A0AAV4LCQ2"/>
<evidence type="ECO:0000313" key="3">
    <source>
        <dbReference type="Proteomes" id="UP001057291"/>
    </source>
</evidence>
<accession>A0AAV4LCQ2</accession>
<feature type="transmembrane region" description="Helical" evidence="1">
    <location>
        <begin position="199"/>
        <end position="220"/>
    </location>
</feature>
<feature type="transmembrane region" description="Helical" evidence="1">
    <location>
        <begin position="6"/>
        <end position="27"/>
    </location>
</feature>
<feature type="transmembrane region" description="Helical" evidence="1">
    <location>
        <begin position="135"/>
        <end position="154"/>
    </location>
</feature>
<feature type="transmembrane region" description="Helical" evidence="1">
    <location>
        <begin position="39"/>
        <end position="62"/>
    </location>
</feature>
<feature type="transmembrane region" description="Helical" evidence="1">
    <location>
        <begin position="74"/>
        <end position="96"/>
    </location>
</feature>
<keyword evidence="1" id="KW-1133">Transmembrane helix</keyword>
<gene>
    <name evidence="2" type="ORF">DNHGIG_09820</name>
</gene>
<feature type="transmembrane region" description="Helical" evidence="1">
    <location>
        <begin position="166"/>
        <end position="187"/>
    </location>
</feature>
<evidence type="ECO:0008006" key="4">
    <source>
        <dbReference type="Google" id="ProtNLM"/>
    </source>
</evidence>
<protein>
    <recommendedName>
        <fullName evidence="4">DUF2306 domain-containing protein</fullName>
    </recommendedName>
</protein>
<keyword evidence="3" id="KW-1185">Reference proteome</keyword>
<evidence type="ECO:0000256" key="1">
    <source>
        <dbReference type="SAM" id="Phobius"/>
    </source>
</evidence>
<keyword evidence="1" id="KW-0812">Transmembrane</keyword>
<organism evidence="2 3">
    <name type="scientific">Collibacillus ludicampi</name>
    <dbReference type="NCBI Taxonomy" id="2771369"/>
    <lineage>
        <taxon>Bacteria</taxon>
        <taxon>Bacillati</taxon>
        <taxon>Bacillota</taxon>
        <taxon>Bacilli</taxon>
        <taxon>Bacillales</taxon>
        <taxon>Alicyclobacillaceae</taxon>
        <taxon>Collibacillus</taxon>
    </lineage>
</organism>
<dbReference type="EMBL" id="BOQE01000001">
    <property type="protein sequence ID" value="GIM45433.1"/>
    <property type="molecule type" value="Genomic_DNA"/>
</dbReference>
<reference evidence="2" key="1">
    <citation type="journal article" date="2023" name="Int. J. Syst. Evol. Microbiol.">
        <title>Collibacillus ludicampi gen. nov., sp. nov., a new soil bacterium of the family Alicyclobacillaceae.</title>
        <authorList>
            <person name="Jojima T."/>
            <person name="Ioku Y."/>
            <person name="Fukuta Y."/>
            <person name="Shirasaka N."/>
            <person name="Matsumura Y."/>
            <person name="Mori M."/>
        </authorList>
    </citation>
    <scope>NUCLEOTIDE SEQUENCE</scope>
    <source>
        <strain evidence="2">TP075</strain>
    </source>
</reference>
<keyword evidence="1" id="KW-0472">Membrane</keyword>
<name>A0AAV4LCQ2_9BACL</name>
<proteinExistence type="predicted"/>
<evidence type="ECO:0000313" key="2">
    <source>
        <dbReference type="EMBL" id="GIM45433.1"/>
    </source>
</evidence>
<dbReference type="Proteomes" id="UP001057291">
    <property type="component" value="Unassembled WGS sequence"/>
</dbReference>
<feature type="transmembrane region" description="Helical" evidence="1">
    <location>
        <begin position="108"/>
        <end position="129"/>
    </location>
</feature>
<dbReference type="RefSeq" id="WP_282198634.1">
    <property type="nucleotide sequence ID" value="NZ_BOQE01000001.1"/>
</dbReference>